<dbReference type="Pfam" id="PF13510">
    <property type="entry name" value="Fer2_4"/>
    <property type="match status" value="1"/>
</dbReference>
<keyword evidence="4" id="KW-0670">Pyruvate</keyword>
<evidence type="ECO:0000259" key="3">
    <source>
        <dbReference type="Pfam" id="PF07992"/>
    </source>
</evidence>
<dbReference type="SUPFAM" id="SSF51905">
    <property type="entry name" value="FAD/NAD(P)-binding domain"/>
    <property type="match status" value="1"/>
</dbReference>
<dbReference type="Gene3D" id="3.50.50.60">
    <property type="entry name" value="FAD/NAD(P)-binding domain"/>
    <property type="match status" value="2"/>
</dbReference>
<dbReference type="PRINTS" id="PR00368">
    <property type="entry name" value="FADPNR"/>
</dbReference>
<dbReference type="Pfam" id="PF07992">
    <property type="entry name" value="Pyr_redox_2"/>
    <property type="match status" value="1"/>
</dbReference>
<sequence>MKPPAEGKSAESKSADDSSVEIAFEGRRIAARRGESLAAALTGDGVRVMRSNRSGDERGLFCGMGVCHDCIVEVDGCANQRSCMTKVDRPMQVRREAHGRPPLPPAAGEALASGAAAERLSPDILVIGAGPGGLSAALAARRAGAEVLVVDERSQAGGQYFKQLAVEGPGIAPADRQHREGRALIETVVAAGVTIRSGCTVWGGFDPGLFAAADAAGAMEITPGATIVATGAYERGWPVPGWTLPGVMTTGAAQTLWRTARRLPGRRVLIAGNGPLNLQLAAELIAGGAEIVAVAEAAARPGLASAGLLLEMARAAPELVGEGVRYHARRRAAGTPMLYGTLITGIEATASGLTARVASPAGERTFEVDAVCLGYGFEPASELLRALGCGHDYDADRRQLAVRRDGRGLTDVAGIYALGDCTGLGGARLALAEGVLVGLAAAESLGRPIPAALRAEAARADKDRARHRRFQRALWQLYAAPAYDWSLATPDTLLCRCEEVTFGQIEAALGENMREIGAVKRRTRVGMGRCQGRYCAPLLDAFLADRFGRPRDEFTGFAPRIPVKPVAIEDIARLAP</sequence>
<organism evidence="4 5">
    <name type="scientific">Pseudoxanthobacter soli DSM 19599</name>
    <dbReference type="NCBI Taxonomy" id="1123029"/>
    <lineage>
        <taxon>Bacteria</taxon>
        <taxon>Pseudomonadati</taxon>
        <taxon>Pseudomonadota</taxon>
        <taxon>Alphaproteobacteria</taxon>
        <taxon>Hyphomicrobiales</taxon>
        <taxon>Segnochrobactraceae</taxon>
        <taxon>Pseudoxanthobacter</taxon>
    </lineage>
</organism>
<accession>A0A1M7ZPC7</accession>
<name>A0A1M7ZPC7_9HYPH</name>
<dbReference type="OrthoDB" id="9801699at2"/>
<dbReference type="PANTHER" id="PTHR42949">
    <property type="entry name" value="ANAEROBIC GLYCEROL-3-PHOSPHATE DEHYDROGENASE SUBUNIT B"/>
    <property type="match status" value="1"/>
</dbReference>
<dbReference type="STRING" id="1123029.SAMN02745172_03413"/>
<proteinExistence type="predicted"/>
<dbReference type="SUPFAM" id="SSF54292">
    <property type="entry name" value="2Fe-2S ferredoxin-like"/>
    <property type="match status" value="1"/>
</dbReference>
<dbReference type="EMBL" id="FRXO01000007">
    <property type="protein sequence ID" value="SHO66754.1"/>
    <property type="molecule type" value="Genomic_DNA"/>
</dbReference>
<gene>
    <name evidence="4" type="ORF">SAMN02745172_03413</name>
</gene>
<dbReference type="CDD" id="cd19946">
    <property type="entry name" value="GlpA-like_Fer2_BFD-like"/>
    <property type="match status" value="1"/>
</dbReference>
<evidence type="ECO:0000313" key="5">
    <source>
        <dbReference type="Proteomes" id="UP000186406"/>
    </source>
</evidence>
<dbReference type="InterPro" id="IPR051691">
    <property type="entry name" value="Metab_Enz_Cyan_OpOx_G3PDH"/>
</dbReference>
<evidence type="ECO:0000313" key="4">
    <source>
        <dbReference type="EMBL" id="SHO66754.1"/>
    </source>
</evidence>
<keyword evidence="5" id="KW-1185">Reference proteome</keyword>
<dbReference type="InterPro" id="IPR023753">
    <property type="entry name" value="FAD/NAD-binding_dom"/>
</dbReference>
<keyword evidence="1" id="KW-0560">Oxidoreductase</keyword>
<dbReference type="GO" id="GO:0051536">
    <property type="term" value="F:iron-sulfur cluster binding"/>
    <property type="evidence" value="ECO:0007669"/>
    <property type="project" value="InterPro"/>
</dbReference>
<dbReference type="Proteomes" id="UP000186406">
    <property type="component" value="Unassembled WGS sequence"/>
</dbReference>
<evidence type="ECO:0000259" key="2">
    <source>
        <dbReference type="Pfam" id="PF04324"/>
    </source>
</evidence>
<evidence type="ECO:0000256" key="1">
    <source>
        <dbReference type="ARBA" id="ARBA00023002"/>
    </source>
</evidence>
<dbReference type="Gene3D" id="3.10.20.440">
    <property type="entry name" value="2Fe-2S iron-sulphur cluster binding domain, sarcosine oxidase, alpha subunit, N-terminal domain"/>
    <property type="match status" value="1"/>
</dbReference>
<reference evidence="4 5" key="1">
    <citation type="submission" date="2016-12" db="EMBL/GenBank/DDBJ databases">
        <authorList>
            <person name="Song W.-J."/>
            <person name="Kurnit D.M."/>
        </authorList>
    </citation>
    <scope>NUCLEOTIDE SEQUENCE [LARGE SCALE GENOMIC DNA]</scope>
    <source>
        <strain evidence="4 5">DSM 19599</strain>
    </source>
</reference>
<dbReference type="InterPro" id="IPR007419">
    <property type="entry name" value="BFD-like_2Fe2S-bd_dom"/>
</dbReference>
<dbReference type="InterPro" id="IPR036010">
    <property type="entry name" value="2Fe-2S_ferredoxin-like_sf"/>
</dbReference>
<dbReference type="InterPro" id="IPR041854">
    <property type="entry name" value="BFD-like_2Fe2S-bd_dom_sf"/>
</dbReference>
<dbReference type="Pfam" id="PF04324">
    <property type="entry name" value="Fer2_BFD"/>
    <property type="match status" value="1"/>
</dbReference>
<dbReference type="InterPro" id="IPR036188">
    <property type="entry name" value="FAD/NAD-bd_sf"/>
</dbReference>
<dbReference type="PANTHER" id="PTHR42949:SF3">
    <property type="entry name" value="ANAEROBIC GLYCEROL-3-PHOSPHATE DEHYDROGENASE SUBUNIT B"/>
    <property type="match status" value="1"/>
</dbReference>
<feature type="domain" description="BFD-like [2Fe-2S]-binding" evidence="2">
    <location>
        <begin position="494"/>
        <end position="544"/>
    </location>
</feature>
<dbReference type="InterPro" id="IPR042204">
    <property type="entry name" value="2Fe-2S-bd_N"/>
</dbReference>
<dbReference type="Gene3D" id="1.10.10.1100">
    <property type="entry name" value="BFD-like [2Fe-2S]-binding domain"/>
    <property type="match status" value="1"/>
</dbReference>
<dbReference type="GO" id="GO:0016491">
    <property type="term" value="F:oxidoreductase activity"/>
    <property type="evidence" value="ECO:0007669"/>
    <property type="project" value="UniProtKB-KW"/>
</dbReference>
<dbReference type="AlphaFoldDB" id="A0A1M7ZPC7"/>
<dbReference type="RefSeq" id="WP_073630900.1">
    <property type="nucleotide sequence ID" value="NZ_FRXO01000007.1"/>
</dbReference>
<dbReference type="PRINTS" id="PR00411">
    <property type="entry name" value="PNDRDTASEI"/>
</dbReference>
<feature type="domain" description="FAD/NAD(P)-binding" evidence="3">
    <location>
        <begin position="123"/>
        <end position="430"/>
    </location>
</feature>
<protein>
    <submittedName>
        <fullName evidence="4">Pyruvate/2-oxoglutarate dehydrogenase complex, dihydrolipoamide dehydrogenase (E3) component</fullName>
    </submittedName>
</protein>